<keyword evidence="2" id="KW-1185">Reference proteome</keyword>
<dbReference type="EMBL" id="OU893339">
    <property type="protein sequence ID" value="CAG9795612.1"/>
    <property type="molecule type" value="Genomic_DNA"/>
</dbReference>
<dbReference type="AlphaFoldDB" id="A0A9N9RFE5"/>
<gene>
    <name evidence="1" type="ORF">DIATSA_LOCUS12861</name>
</gene>
<sequence length="142" mass="16487">MPEKVKTEHLKDILSKVAKFKRLEFCPFENVTMCEKSDYKKIVSEIIINAVANVTDEDEAKKNLRNDLNFFSWLLDNKKETNENEDHIESSESVSIEDFNDSVEQMNNKQLILSNINSPDTLLITNKAKPKAMLQLKYTIFK</sequence>
<reference evidence="1" key="1">
    <citation type="submission" date="2021-12" db="EMBL/GenBank/DDBJ databases">
        <authorList>
            <person name="King R."/>
        </authorList>
    </citation>
    <scope>NUCLEOTIDE SEQUENCE</scope>
</reference>
<proteinExistence type="predicted"/>
<organism evidence="1 2">
    <name type="scientific">Diatraea saccharalis</name>
    <name type="common">sugarcane borer</name>
    <dbReference type="NCBI Taxonomy" id="40085"/>
    <lineage>
        <taxon>Eukaryota</taxon>
        <taxon>Metazoa</taxon>
        <taxon>Ecdysozoa</taxon>
        <taxon>Arthropoda</taxon>
        <taxon>Hexapoda</taxon>
        <taxon>Insecta</taxon>
        <taxon>Pterygota</taxon>
        <taxon>Neoptera</taxon>
        <taxon>Endopterygota</taxon>
        <taxon>Lepidoptera</taxon>
        <taxon>Glossata</taxon>
        <taxon>Ditrysia</taxon>
        <taxon>Pyraloidea</taxon>
        <taxon>Crambidae</taxon>
        <taxon>Crambinae</taxon>
        <taxon>Diatraea</taxon>
    </lineage>
</organism>
<evidence type="ECO:0000313" key="2">
    <source>
        <dbReference type="Proteomes" id="UP001153714"/>
    </source>
</evidence>
<name>A0A9N9RFE5_9NEOP</name>
<reference evidence="1" key="2">
    <citation type="submission" date="2022-10" db="EMBL/GenBank/DDBJ databases">
        <authorList>
            <consortium name="ENA_rothamsted_submissions"/>
            <consortium name="culmorum"/>
            <person name="King R."/>
        </authorList>
    </citation>
    <scope>NUCLEOTIDE SEQUENCE</scope>
</reference>
<accession>A0A9N9RFE5</accession>
<evidence type="ECO:0000313" key="1">
    <source>
        <dbReference type="EMBL" id="CAG9795612.1"/>
    </source>
</evidence>
<protein>
    <submittedName>
        <fullName evidence="1">Uncharacterized protein</fullName>
    </submittedName>
</protein>
<dbReference type="OrthoDB" id="7492376at2759"/>
<dbReference type="Proteomes" id="UP001153714">
    <property type="component" value="Chromosome 8"/>
</dbReference>